<protein>
    <recommendedName>
        <fullName evidence="2">SAP domain-containing protein</fullName>
    </recommendedName>
</protein>
<organism evidence="3 4">
    <name type="scientific">Amblyomma americanum</name>
    <name type="common">Lone star tick</name>
    <dbReference type="NCBI Taxonomy" id="6943"/>
    <lineage>
        <taxon>Eukaryota</taxon>
        <taxon>Metazoa</taxon>
        <taxon>Ecdysozoa</taxon>
        <taxon>Arthropoda</taxon>
        <taxon>Chelicerata</taxon>
        <taxon>Arachnida</taxon>
        <taxon>Acari</taxon>
        <taxon>Parasitiformes</taxon>
        <taxon>Ixodida</taxon>
        <taxon>Ixodoidea</taxon>
        <taxon>Ixodidae</taxon>
        <taxon>Amblyomminae</taxon>
        <taxon>Amblyomma</taxon>
    </lineage>
</organism>
<evidence type="ECO:0000313" key="4">
    <source>
        <dbReference type="Proteomes" id="UP001321473"/>
    </source>
</evidence>
<accession>A0AAQ4ERG4</accession>
<evidence type="ECO:0000256" key="1">
    <source>
        <dbReference type="SAM" id="MobiDB-lite"/>
    </source>
</evidence>
<dbReference type="SMART" id="SM00513">
    <property type="entry name" value="SAP"/>
    <property type="match status" value="1"/>
</dbReference>
<evidence type="ECO:0000259" key="2">
    <source>
        <dbReference type="PROSITE" id="PS50800"/>
    </source>
</evidence>
<dbReference type="EMBL" id="JARKHS020012043">
    <property type="protein sequence ID" value="KAK8777265.1"/>
    <property type="molecule type" value="Genomic_DNA"/>
</dbReference>
<proteinExistence type="predicted"/>
<dbReference type="PROSITE" id="PS50800">
    <property type="entry name" value="SAP"/>
    <property type="match status" value="1"/>
</dbReference>
<dbReference type="InterPro" id="IPR003034">
    <property type="entry name" value="SAP_dom"/>
</dbReference>
<keyword evidence="4" id="KW-1185">Reference proteome</keyword>
<evidence type="ECO:0000313" key="3">
    <source>
        <dbReference type="EMBL" id="KAK8777265.1"/>
    </source>
</evidence>
<feature type="compositionally biased region" description="Basic and acidic residues" evidence="1">
    <location>
        <begin position="98"/>
        <end position="111"/>
    </location>
</feature>
<feature type="region of interest" description="Disordered" evidence="1">
    <location>
        <begin position="79"/>
        <end position="115"/>
    </location>
</feature>
<feature type="compositionally biased region" description="Polar residues" evidence="1">
    <location>
        <begin position="26"/>
        <end position="36"/>
    </location>
</feature>
<dbReference type="Pfam" id="PF02037">
    <property type="entry name" value="SAP"/>
    <property type="match status" value="1"/>
</dbReference>
<feature type="compositionally biased region" description="Polar residues" evidence="1">
    <location>
        <begin position="169"/>
        <end position="179"/>
    </location>
</feature>
<reference evidence="3 4" key="1">
    <citation type="journal article" date="2023" name="Arcadia Sci">
        <title>De novo assembly of a long-read Amblyomma americanum tick genome.</title>
        <authorList>
            <person name="Chou S."/>
            <person name="Poskanzer K.E."/>
            <person name="Rollins M."/>
            <person name="Thuy-Boun P.S."/>
        </authorList>
    </citation>
    <scope>NUCLEOTIDE SEQUENCE [LARGE SCALE GENOMIC DNA]</scope>
    <source>
        <strain evidence="3">F_SG_1</strain>
        <tissue evidence="3">Salivary glands</tissue>
    </source>
</reference>
<sequence length="239" mass="25871">MAQPTGSAEEPPVHGEREGITERTRTPSVSSESTFIWSPAKSADRHVLNALRKQRLVDELRTRGLLCTGRKDDLVTRLLDDNTRLQAPPGTSDSTTSQDEKDSHGHGEADSKAPAAIDMLRAEVDELRRLLTQQRHELGTKRPPNVTRGVRAPAAAATQGPIDADRGTPPQSSPENDASTAPEGTPSLNRSYGYVRSRTATDDGGIDENVSASFARADSLRTIPHPPSPSTRVVLNEMR</sequence>
<comment type="caution">
    <text evidence="3">The sequence shown here is derived from an EMBL/GenBank/DDBJ whole genome shotgun (WGS) entry which is preliminary data.</text>
</comment>
<gene>
    <name evidence="3" type="ORF">V5799_029389</name>
</gene>
<dbReference type="AlphaFoldDB" id="A0AAQ4ERG4"/>
<dbReference type="Gene3D" id="1.10.720.30">
    <property type="entry name" value="SAP domain"/>
    <property type="match status" value="1"/>
</dbReference>
<dbReference type="InterPro" id="IPR036361">
    <property type="entry name" value="SAP_dom_sf"/>
</dbReference>
<name>A0AAQ4ERG4_AMBAM</name>
<feature type="region of interest" description="Disordered" evidence="1">
    <location>
        <begin position="1"/>
        <end position="41"/>
    </location>
</feature>
<feature type="compositionally biased region" description="Basic and acidic residues" evidence="1">
    <location>
        <begin position="11"/>
        <end position="25"/>
    </location>
</feature>
<feature type="region of interest" description="Disordered" evidence="1">
    <location>
        <begin position="134"/>
        <end position="239"/>
    </location>
</feature>
<feature type="domain" description="SAP" evidence="2">
    <location>
        <begin position="48"/>
        <end position="82"/>
    </location>
</feature>
<dbReference type="Proteomes" id="UP001321473">
    <property type="component" value="Unassembled WGS sequence"/>
</dbReference>